<gene>
    <name evidence="2" type="ORF">SAMN04488516_102144</name>
</gene>
<reference evidence="2 3" key="1">
    <citation type="submission" date="2016-10" db="EMBL/GenBank/DDBJ databases">
        <authorList>
            <person name="de Groot N.N."/>
        </authorList>
    </citation>
    <scope>NUCLEOTIDE SEQUENCE [LARGE SCALE GENOMIC DNA]</scope>
    <source>
        <strain evidence="2 3">DSM 15269</strain>
    </source>
</reference>
<dbReference type="Pfam" id="PF00534">
    <property type="entry name" value="Glycos_transf_1"/>
    <property type="match status" value="1"/>
</dbReference>
<feature type="domain" description="Glycosyl transferase family 1" evidence="1">
    <location>
        <begin position="179"/>
        <end position="244"/>
    </location>
</feature>
<dbReference type="Gene3D" id="3.40.50.2000">
    <property type="entry name" value="Glycogen Phosphorylase B"/>
    <property type="match status" value="1"/>
</dbReference>
<accession>A0A1H0BEF6</accession>
<keyword evidence="2" id="KW-0808">Transferase</keyword>
<dbReference type="OrthoDB" id="9801609at2"/>
<dbReference type="EMBL" id="FNIN01000002">
    <property type="protein sequence ID" value="SDN44044.1"/>
    <property type="molecule type" value="Genomic_DNA"/>
</dbReference>
<proteinExistence type="predicted"/>
<dbReference type="Proteomes" id="UP000199602">
    <property type="component" value="Unassembled WGS sequence"/>
</dbReference>
<name>A0A1H0BEF6_9BACT</name>
<dbReference type="GO" id="GO:0016757">
    <property type="term" value="F:glycosyltransferase activity"/>
    <property type="evidence" value="ECO:0007669"/>
    <property type="project" value="InterPro"/>
</dbReference>
<evidence type="ECO:0000313" key="3">
    <source>
        <dbReference type="Proteomes" id="UP000199602"/>
    </source>
</evidence>
<evidence type="ECO:0000259" key="1">
    <source>
        <dbReference type="Pfam" id="PF00534"/>
    </source>
</evidence>
<dbReference type="AlphaFoldDB" id="A0A1H0BEF6"/>
<sequence>MKFYFFIPSLRRVSGGVIVLYRLAYFFKQAGYEVYAVHRGARGWRPWWAKDILSVVWDRVKLHKKDFWIVPEGWFNALLPGLQSNAKTIVYCQNWAYLFSALPSNCKWQDLDVDFWAVSQPVAWFIEHTLGIKTPILRPGIDLNLFNFNFKKNQKEINICYMPRKNSALARQVIQIFNQIIQKKGISHKINFLKIENLSQEDVAKVFAKAHIFLNTGFPEGCPLPPLEAMASGCLVVGFTGFGGWDYMRQIIPDKYIPSFPLRSVAWQGNGFFSADGDVMDVVLNLELAVQWILEKDQKVNKVLENAYKTACAYSLDIQKESFLNNFIKKLISNDSV</sequence>
<evidence type="ECO:0000313" key="2">
    <source>
        <dbReference type="EMBL" id="SDN44044.1"/>
    </source>
</evidence>
<dbReference type="RefSeq" id="WP_092063263.1">
    <property type="nucleotide sequence ID" value="NZ_FNIN01000002.1"/>
</dbReference>
<keyword evidence="3" id="KW-1185">Reference proteome</keyword>
<organism evidence="2 3">
    <name type="scientific">Desulfonauticus submarinus</name>
    <dbReference type="NCBI Taxonomy" id="206665"/>
    <lineage>
        <taxon>Bacteria</taxon>
        <taxon>Pseudomonadati</taxon>
        <taxon>Thermodesulfobacteriota</taxon>
        <taxon>Desulfovibrionia</taxon>
        <taxon>Desulfovibrionales</taxon>
        <taxon>Desulfonauticaceae</taxon>
        <taxon>Desulfonauticus</taxon>
    </lineage>
</organism>
<dbReference type="CDD" id="cd03801">
    <property type="entry name" value="GT4_PimA-like"/>
    <property type="match status" value="1"/>
</dbReference>
<protein>
    <submittedName>
        <fullName evidence="2">Glycosyl transferases group 1</fullName>
    </submittedName>
</protein>
<dbReference type="STRING" id="206665.SAMN04488516_102144"/>
<dbReference type="SUPFAM" id="SSF53756">
    <property type="entry name" value="UDP-Glycosyltransferase/glycogen phosphorylase"/>
    <property type="match status" value="1"/>
</dbReference>
<dbReference type="InterPro" id="IPR001296">
    <property type="entry name" value="Glyco_trans_1"/>
</dbReference>